<reference evidence="1" key="1">
    <citation type="submission" date="2023-04" db="EMBL/GenBank/DDBJ databases">
        <title>A chromosome-level genome assembly of the parasitoid wasp Eretmocerus hayati.</title>
        <authorList>
            <person name="Zhong Y."/>
            <person name="Liu S."/>
            <person name="Liu Y."/>
        </authorList>
    </citation>
    <scope>NUCLEOTIDE SEQUENCE</scope>
    <source>
        <strain evidence="1">ZJU_SS_LIU_2023</strain>
    </source>
</reference>
<dbReference type="Proteomes" id="UP001239111">
    <property type="component" value="Chromosome 2"/>
</dbReference>
<gene>
    <name evidence="1" type="ORF">QAD02_012103</name>
</gene>
<organism evidence="1 2">
    <name type="scientific">Eretmocerus hayati</name>
    <dbReference type="NCBI Taxonomy" id="131215"/>
    <lineage>
        <taxon>Eukaryota</taxon>
        <taxon>Metazoa</taxon>
        <taxon>Ecdysozoa</taxon>
        <taxon>Arthropoda</taxon>
        <taxon>Hexapoda</taxon>
        <taxon>Insecta</taxon>
        <taxon>Pterygota</taxon>
        <taxon>Neoptera</taxon>
        <taxon>Endopterygota</taxon>
        <taxon>Hymenoptera</taxon>
        <taxon>Apocrita</taxon>
        <taxon>Proctotrupomorpha</taxon>
        <taxon>Chalcidoidea</taxon>
        <taxon>Aphelinidae</taxon>
        <taxon>Aphelininae</taxon>
        <taxon>Eretmocerus</taxon>
    </lineage>
</organism>
<protein>
    <submittedName>
        <fullName evidence="1">Uncharacterized protein</fullName>
    </submittedName>
</protein>
<proteinExistence type="predicted"/>
<evidence type="ECO:0000313" key="1">
    <source>
        <dbReference type="EMBL" id="KAJ8676316.1"/>
    </source>
</evidence>
<accession>A0ACC2P0F4</accession>
<dbReference type="EMBL" id="CM056742">
    <property type="protein sequence ID" value="KAJ8676316.1"/>
    <property type="molecule type" value="Genomic_DNA"/>
</dbReference>
<name>A0ACC2P0F4_9HYME</name>
<keyword evidence="2" id="KW-1185">Reference proteome</keyword>
<comment type="caution">
    <text evidence="1">The sequence shown here is derived from an EMBL/GenBank/DDBJ whole genome shotgun (WGS) entry which is preliminary data.</text>
</comment>
<sequence length="619" mass="68793">MRAEDLKLGCYQLLILAFLSVNFVTVSMSHALSLYYKHVPANYSCPVGQSNEKECEDGFVAEAGFGCLRSVVTEWGLVCNGSSGKPGPGTAQRLVSLVYFTGLLMGGWLAGLMIDRAGRMPVLAVCLYAQGIAAIALYLVKDFKLLLVFRGLQGFFIQGLESSSFILCMELFPTRYRTLVTLAVLSMRSLGFGLFFSLTYIILDWRILQLVASIPTAITVFYIWMIPESPRWLFARGKLIEADMLLERFTKYNGLLGKSETETSDTSKQRRRDCNSAAEKPPDESHILLRKPQADGTREIDIESVMKRCSEESMTREANRTPKRTSLMLLNERRDESSVGAPYEVLTNEPISGDQNTCNASKSTVNPILRFMRSRFIGSTCAILMFMWFSTASAFHLRHSSGELSRPMLIKATLMEIGVFCLAYPLATLAGRRRGLCTSLLLLGTACLSIGLLDIFARPLLQSYSSVIDSTQNKIEFCKKIFNIISFFILRLFAIELFPTISRGTGLGLCIAAEMCGGLLIFPILSLNKYVQHLPRFLISSVCICAGLLALTFPETLRKVLPDSVEDARRIGMIEDLTDSDGQRSKDPGVLREKLFSEDWVDAGNGVIVNFTDSNKLPE</sequence>
<evidence type="ECO:0000313" key="2">
    <source>
        <dbReference type="Proteomes" id="UP001239111"/>
    </source>
</evidence>